<evidence type="ECO:0000313" key="11">
    <source>
        <dbReference type="EMBL" id="AEM21635.1"/>
    </source>
</evidence>
<keyword evidence="4 7" id="KW-0812">Transmembrane</keyword>
<dbReference type="RefSeq" id="WP_014487470.1">
    <property type="nucleotide sequence ID" value="NC_017243.1"/>
</dbReference>
<dbReference type="AlphaFoldDB" id="G0EM66"/>
<dbReference type="InterPro" id="IPR011066">
    <property type="entry name" value="MscS_channel_C_sf"/>
</dbReference>
<dbReference type="KEGG" id="bip:Bint_1010"/>
<evidence type="ECO:0000256" key="4">
    <source>
        <dbReference type="ARBA" id="ARBA00022692"/>
    </source>
</evidence>
<dbReference type="GO" id="GO:0005886">
    <property type="term" value="C:plasma membrane"/>
    <property type="evidence" value="ECO:0007669"/>
    <property type="project" value="UniProtKB-SubCell"/>
</dbReference>
<feature type="transmembrane region" description="Helical" evidence="7">
    <location>
        <begin position="67"/>
        <end position="84"/>
    </location>
</feature>
<dbReference type="Gene3D" id="3.30.70.100">
    <property type="match status" value="1"/>
</dbReference>
<evidence type="ECO:0000256" key="5">
    <source>
        <dbReference type="ARBA" id="ARBA00022989"/>
    </source>
</evidence>
<dbReference type="SUPFAM" id="SSF82861">
    <property type="entry name" value="Mechanosensitive channel protein MscS (YggB), transmembrane region"/>
    <property type="match status" value="1"/>
</dbReference>
<evidence type="ECO:0000256" key="6">
    <source>
        <dbReference type="ARBA" id="ARBA00023136"/>
    </source>
</evidence>
<accession>G0EM66</accession>
<feature type="transmembrane region" description="Helical" evidence="7">
    <location>
        <begin position="14"/>
        <end position="39"/>
    </location>
</feature>
<evidence type="ECO:0000259" key="10">
    <source>
        <dbReference type="Pfam" id="PF21088"/>
    </source>
</evidence>
<dbReference type="OrthoDB" id="9809206at2"/>
<dbReference type="PANTHER" id="PTHR30566:SF25">
    <property type="entry name" value="INNER MEMBRANE PROTEIN"/>
    <property type="match status" value="1"/>
</dbReference>
<evidence type="ECO:0000256" key="1">
    <source>
        <dbReference type="ARBA" id="ARBA00004651"/>
    </source>
</evidence>
<evidence type="ECO:0000256" key="7">
    <source>
        <dbReference type="SAM" id="Phobius"/>
    </source>
</evidence>
<protein>
    <submittedName>
        <fullName evidence="11">Mechanosensitive ion channel</fullName>
    </submittedName>
</protein>
<feature type="domain" description="Mechanosensitive ion channel MscS C-terminal" evidence="9">
    <location>
        <begin position="253"/>
        <end position="332"/>
    </location>
</feature>
<organism evidence="11 12">
    <name type="scientific">Brachyspira intermedia (strain ATCC 51140 / PWS/A)</name>
    <name type="common">Serpulina intermedia</name>
    <dbReference type="NCBI Taxonomy" id="1045858"/>
    <lineage>
        <taxon>Bacteria</taxon>
        <taxon>Pseudomonadati</taxon>
        <taxon>Spirochaetota</taxon>
        <taxon>Spirochaetia</taxon>
        <taxon>Brachyspirales</taxon>
        <taxon>Brachyspiraceae</taxon>
        <taxon>Brachyspira</taxon>
    </lineage>
</organism>
<evidence type="ECO:0000259" key="9">
    <source>
        <dbReference type="Pfam" id="PF21082"/>
    </source>
</evidence>
<feature type="transmembrane region" description="Helical" evidence="7">
    <location>
        <begin position="159"/>
        <end position="185"/>
    </location>
</feature>
<dbReference type="GO" id="GO:0008381">
    <property type="term" value="F:mechanosensitive monoatomic ion channel activity"/>
    <property type="evidence" value="ECO:0007669"/>
    <property type="project" value="UniProtKB-ARBA"/>
</dbReference>
<dbReference type="GeneID" id="44969564"/>
<evidence type="ECO:0000313" key="12">
    <source>
        <dbReference type="Proteomes" id="UP000008522"/>
    </source>
</evidence>
<dbReference type="SUPFAM" id="SSF50182">
    <property type="entry name" value="Sm-like ribonucleoproteins"/>
    <property type="match status" value="1"/>
</dbReference>
<dbReference type="Gene3D" id="2.30.30.60">
    <property type="match status" value="1"/>
</dbReference>
<name>G0EM66_BRAIP</name>
<dbReference type="InterPro" id="IPR023408">
    <property type="entry name" value="MscS_beta-dom_sf"/>
</dbReference>
<dbReference type="Pfam" id="PF00924">
    <property type="entry name" value="MS_channel_2nd"/>
    <property type="match status" value="1"/>
</dbReference>
<reference evidence="11 12" key="1">
    <citation type="journal article" date="2011" name="BMC Genomics">
        <title>Complete genome sequence of Brachyspira intermedia reveals unique genomic features in Brachyspira species and phage-mediated horizontal gene transfer.</title>
        <authorList>
            <person name="Hafstrom T."/>
            <person name="Jansson D.S."/>
            <person name="Segerman B."/>
        </authorList>
    </citation>
    <scope>NUCLEOTIDE SEQUENCE [LARGE SCALE GENOMIC DNA]</scope>
    <source>
        <strain evidence="12">ATCC 51140 / PWS/A</strain>
    </source>
</reference>
<keyword evidence="6 7" id="KW-0472">Membrane</keyword>
<keyword evidence="5 7" id="KW-1133">Transmembrane helix</keyword>
<dbReference type="EMBL" id="CP002874">
    <property type="protein sequence ID" value="AEM21635.1"/>
    <property type="molecule type" value="Genomic_DNA"/>
</dbReference>
<evidence type="ECO:0000256" key="2">
    <source>
        <dbReference type="ARBA" id="ARBA00008017"/>
    </source>
</evidence>
<dbReference type="Gene3D" id="1.10.287.1260">
    <property type="match status" value="1"/>
</dbReference>
<evidence type="ECO:0000259" key="8">
    <source>
        <dbReference type="Pfam" id="PF00924"/>
    </source>
</evidence>
<feature type="transmembrane region" description="Helical" evidence="7">
    <location>
        <begin position="90"/>
        <end position="114"/>
    </location>
</feature>
<dbReference type="InterPro" id="IPR011014">
    <property type="entry name" value="MscS_channel_TM-2"/>
</dbReference>
<evidence type="ECO:0000256" key="3">
    <source>
        <dbReference type="ARBA" id="ARBA00022475"/>
    </source>
</evidence>
<sequence>MQYLKETIFWNNSLLQYLIAVGVLIISIISMRLALLFLLKILLKLNTRFQSPFVIDLTKSIKKRTKPIIFIASLAIARIGLTLPKEESSYFGKIVVVFIIVFVTLFICDIITNFTNNYLSKKKDVVISDGIITILKALVWIIGFLTILSNLGVNVNTFITGLGVGGVAVAFAAQSIIADLFNYFVIVFDKPFLKGDLIQVDMDKGVVEYIGIKSTRIRRNTGEQLLISNTNLLASRIQNYRILEKRRQYMLLGVEYSTPLEKLKVIPNIIQTIIESTSNTEFYSARFIEFADSSLNFEVIYHITIPDYAEFVKIVEDINYKIIDEFNKLGVGFAFPSRTLYISKDS</sequence>
<dbReference type="PATRIC" id="fig|1045858.4.peg.1010"/>
<proteinExistence type="inferred from homology"/>
<dbReference type="SUPFAM" id="SSF82689">
    <property type="entry name" value="Mechanosensitive channel protein MscS (YggB), C-terminal domain"/>
    <property type="match status" value="1"/>
</dbReference>
<feature type="domain" description="Mechanosensitive ion channel MscS" evidence="8">
    <location>
        <begin position="176"/>
        <end position="241"/>
    </location>
</feature>
<comment type="similarity">
    <text evidence="2">Belongs to the MscS (TC 1.A.23) family.</text>
</comment>
<keyword evidence="12" id="KW-1185">Reference proteome</keyword>
<gene>
    <name evidence="11" type="primary">mscS</name>
    <name evidence="11" type="ordered locus">Bint_1010</name>
</gene>
<dbReference type="Pfam" id="PF21088">
    <property type="entry name" value="MS_channel_1st"/>
    <property type="match status" value="1"/>
</dbReference>
<keyword evidence="3" id="KW-1003">Cell membrane</keyword>
<dbReference type="InterPro" id="IPR010920">
    <property type="entry name" value="LSM_dom_sf"/>
</dbReference>
<dbReference type="HOGENOM" id="CLU_037945_0_2_12"/>
<feature type="domain" description="Mechanosensitive ion channel transmembrane helices 2/3" evidence="10">
    <location>
        <begin position="133"/>
        <end position="174"/>
    </location>
</feature>
<dbReference type="Pfam" id="PF21082">
    <property type="entry name" value="MS_channel_3rd"/>
    <property type="match status" value="1"/>
</dbReference>
<dbReference type="InterPro" id="IPR006685">
    <property type="entry name" value="MscS_channel_2nd"/>
</dbReference>
<dbReference type="InterPro" id="IPR049142">
    <property type="entry name" value="MS_channel_1st"/>
</dbReference>
<dbReference type="Proteomes" id="UP000008522">
    <property type="component" value="Chromosome"/>
</dbReference>
<comment type="subcellular location">
    <subcellularLocation>
        <location evidence="1">Cell membrane</location>
        <topology evidence="1">Multi-pass membrane protein</topology>
    </subcellularLocation>
</comment>
<dbReference type="eggNOG" id="COG0668">
    <property type="taxonomic scope" value="Bacteria"/>
</dbReference>
<dbReference type="InterPro" id="IPR049278">
    <property type="entry name" value="MS_channel_C"/>
</dbReference>
<dbReference type="PANTHER" id="PTHR30566">
    <property type="entry name" value="YNAI-RELATED MECHANOSENSITIVE ION CHANNEL"/>
    <property type="match status" value="1"/>
</dbReference>